<proteinExistence type="predicted"/>
<protein>
    <submittedName>
        <fullName evidence="1">Uncharacterized protein</fullName>
    </submittedName>
</protein>
<reference evidence="2" key="1">
    <citation type="journal article" date="2023" name="Front. Plant Sci.">
        <title>Chromosomal-level genome assembly of Melastoma candidum provides insights into trichome evolution.</title>
        <authorList>
            <person name="Zhong Y."/>
            <person name="Wu W."/>
            <person name="Sun C."/>
            <person name="Zou P."/>
            <person name="Liu Y."/>
            <person name="Dai S."/>
            <person name="Zhou R."/>
        </authorList>
    </citation>
    <scope>NUCLEOTIDE SEQUENCE [LARGE SCALE GENOMIC DNA]</scope>
</reference>
<comment type="caution">
    <text evidence="1">The sequence shown here is derived from an EMBL/GenBank/DDBJ whole genome shotgun (WGS) entry which is preliminary data.</text>
</comment>
<sequence>MYLLKQTISPDLKQKGVVSASLKVPKFEKSDGLKLLFATTASVVSSRTRFKRKDAETEEIDEVLADGDLSTVDPSDRQLTASKRVDFAWFSANMLDIAPMFKALGLKTFCESYAEVSVAKVLVFYSNLNFYRDGRSIKFIRTSVNGVTLVYSALDVCNFYGCDSTAELQDFEKNEAFSIIVSLLPRARSIDTIMPAYAKVMVHLLKGIPFSLGALIFRHMEWSLSRKEKSQPYGQGKKHAKGPPASQKGSAPSAVKASASSALPSVLKELQLQVAAKGEDIRVLQRLIMDALRQLEGLDKFLHEKLDA</sequence>
<name>A0ACB9L659_9MYRT</name>
<accession>A0ACB9L659</accession>
<gene>
    <name evidence="1" type="ORF">MLD38_040294</name>
</gene>
<dbReference type="Proteomes" id="UP001057402">
    <property type="component" value="Chromosome 12"/>
</dbReference>
<evidence type="ECO:0000313" key="1">
    <source>
        <dbReference type="EMBL" id="KAI4304829.1"/>
    </source>
</evidence>
<dbReference type="EMBL" id="CM042891">
    <property type="protein sequence ID" value="KAI4304829.1"/>
    <property type="molecule type" value="Genomic_DNA"/>
</dbReference>
<keyword evidence="2" id="KW-1185">Reference proteome</keyword>
<organism evidence="1 2">
    <name type="scientific">Melastoma candidum</name>
    <dbReference type="NCBI Taxonomy" id="119954"/>
    <lineage>
        <taxon>Eukaryota</taxon>
        <taxon>Viridiplantae</taxon>
        <taxon>Streptophyta</taxon>
        <taxon>Embryophyta</taxon>
        <taxon>Tracheophyta</taxon>
        <taxon>Spermatophyta</taxon>
        <taxon>Magnoliopsida</taxon>
        <taxon>eudicotyledons</taxon>
        <taxon>Gunneridae</taxon>
        <taxon>Pentapetalae</taxon>
        <taxon>rosids</taxon>
        <taxon>malvids</taxon>
        <taxon>Myrtales</taxon>
        <taxon>Melastomataceae</taxon>
        <taxon>Melastomatoideae</taxon>
        <taxon>Melastomateae</taxon>
        <taxon>Melastoma</taxon>
    </lineage>
</organism>
<evidence type="ECO:0000313" key="2">
    <source>
        <dbReference type="Proteomes" id="UP001057402"/>
    </source>
</evidence>